<organism evidence="1 2">
    <name type="scientific">Chlorella sorokiniana</name>
    <name type="common">Freshwater green alga</name>
    <dbReference type="NCBI Taxonomy" id="3076"/>
    <lineage>
        <taxon>Eukaryota</taxon>
        <taxon>Viridiplantae</taxon>
        <taxon>Chlorophyta</taxon>
        <taxon>core chlorophytes</taxon>
        <taxon>Trebouxiophyceae</taxon>
        <taxon>Chlorellales</taxon>
        <taxon>Chlorellaceae</taxon>
        <taxon>Chlorella clade</taxon>
        <taxon>Chlorella</taxon>
    </lineage>
</organism>
<dbReference type="STRING" id="3076.A0A2P6TM21"/>
<dbReference type="AlphaFoldDB" id="A0A2P6TM21"/>
<sequence>MLAADQYVEDTQECCPIFPVTCSNGDTKCCDTAELCQVDAEENTLCCPTGKWTGDSKTCCGGSTVPVKCKPYNNDPNPPTICCEEEIPCEYNENPNPSDTSQPIGYACTVASCPPITHCANGQQTGINADPPCCCKKCTDGFVPACTGDPLDTNCNEQNTCGCKCPGLTCNVGQPYEICCPNDGDTCFDRDGKPENGQEPSCPKGIVYPSLLALPPGIPLSTKQKCCPPGSTPYLDDFQQPQCCQDYRWDGKECCVSVASFVYTAANKKQACCKWNEYGYTKDNGDPACCAYALCNTGGEGVCCPELGGTCKAVPSTTRGICCATDLCQTGASKYECCGTKKCKGTVNVSANKYQSCCDDVTCGTTTTKKCCGDGQQCYVGNGGVNICCKPEVCTSICCAVDAKCYKDTNGNDACCASEICGGKKCCPNTNDKCYKDTDAGGIDACCPSGNLLVGGKCCSSTDTDQVCGNECCSQYGTCYNSNGGAGGVNSCCGPGGEPFPLDTTKKQVCCPAGTEGYYDASNQPACCADDKYDHFHRCCPSAEALCSTAEGEVCCSLAITGATCRQIGTLGGGNDVCCTTDLCQTSASAKECCGPSNVCVPKNDGSNLYTCCASGQEYCKNDAGVVFPAITSGKQVCCNKQTQKPYLDNGEPKCCAKVTCGSTTDKKCCGTAELCQIDGSGTKLCCPTVQCKARTGDSNPPTICCEEEVPCEWNENTNSYACTIASCPPITHCANGQQSGITTDPPCCCKQCTGGFVPECSTNPLDPTCNEQNKCGCKCTGTICNPGLASESCCRNPGDTCYDANGRRDDGEESCCPADDKLCGEQCCSQFGACYNSNGGDTSLDACCAPWTQWDAANNQCCGNEALCVTGRGNLCCTKLGDGSVCNIVPGNANDVCCPPNQEVCAGQCCKAGNCYTDISGAKKCCPSDSYVYTVPETLKQVCCKWNQYGYTDGKGDPKCCDYGFWTDTTCCTEETCGTKCCDGICNDPVNPTDCCNKEVCKDKCCDHCNDPANPTGCCEPDRNWCKDKCCPTDQICKDGTTCVDCTADTDCKGTNKKCNQIPADIYFLADNTGSMKDHIKAVADNAKLILDSLKTSIDDLYTGGGRYRDRKDAFVFENTANLAAGTIGAQNAINAWAASGGGDEPEGQLYALWKLATPGAYGWRSSATKVILWFGDAPGHNPICIGYVSSAVCNANTAAELCCDGGTCYGSGTVKQCCPAGRWNSFNNQCCPDQQGPGLLRHQQQYQDLL</sequence>
<dbReference type="OrthoDB" id="9008980at2759"/>
<reference evidence="1 2" key="1">
    <citation type="journal article" date="2018" name="Plant J.">
        <title>Genome sequences of Chlorella sorokiniana UTEX 1602 and Micractinium conductrix SAG 241.80: implications to maltose excretion by a green alga.</title>
        <authorList>
            <person name="Arriola M.B."/>
            <person name="Velmurugan N."/>
            <person name="Zhang Y."/>
            <person name="Plunkett M.H."/>
            <person name="Hondzo H."/>
            <person name="Barney B.M."/>
        </authorList>
    </citation>
    <scope>NUCLEOTIDE SEQUENCE [LARGE SCALE GENOMIC DNA]</scope>
    <source>
        <strain evidence="2">UTEX 1602</strain>
    </source>
</reference>
<name>A0A2P6TM21_CHLSO</name>
<dbReference type="SUPFAM" id="SSF53300">
    <property type="entry name" value="vWA-like"/>
    <property type="match status" value="1"/>
</dbReference>
<dbReference type="Gene3D" id="3.40.50.410">
    <property type="entry name" value="von Willebrand factor, type A domain"/>
    <property type="match status" value="1"/>
</dbReference>
<protein>
    <submittedName>
        <fullName evidence="1">PEP-CTERM domain</fullName>
    </submittedName>
</protein>
<comment type="caution">
    <text evidence="1">The sequence shown here is derived from an EMBL/GenBank/DDBJ whole genome shotgun (WGS) entry which is preliminary data.</text>
</comment>
<dbReference type="EMBL" id="LHPG02000011">
    <property type="protein sequence ID" value="PRW45345.1"/>
    <property type="molecule type" value="Genomic_DNA"/>
</dbReference>
<gene>
    <name evidence="1" type="ORF">C2E21_5867</name>
</gene>
<accession>A0A2P6TM21</accession>
<keyword evidence="2" id="KW-1185">Reference proteome</keyword>
<dbReference type="InterPro" id="IPR036465">
    <property type="entry name" value="vWFA_dom_sf"/>
</dbReference>
<evidence type="ECO:0000313" key="1">
    <source>
        <dbReference type="EMBL" id="PRW45345.1"/>
    </source>
</evidence>
<dbReference type="Proteomes" id="UP000239899">
    <property type="component" value="Unassembled WGS sequence"/>
</dbReference>
<proteinExistence type="predicted"/>
<evidence type="ECO:0000313" key="2">
    <source>
        <dbReference type="Proteomes" id="UP000239899"/>
    </source>
</evidence>